<evidence type="ECO:0000256" key="8">
    <source>
        <dbReference type="ARBA" id="ARBA00022801"/>
    </source>
</evidence>
<sequence length="186" mass="20613">MQNYLSGLTEEIKMKAKEIRLIITDVDGVLTDGGIIYDDNRLESKKFNVKDGLIVSHLRKNGILVGAITGRKSKVVEDRCEELNFDFHYHGIKDKGRKLKEVLETLEIDLSSVAYIGDDLIDLPILTQVGLSACPADALPYVKDKVHFVSSLDGGKGVFREVGDIVLISKGILEEIIEKLANQSNE</sequence>
<comment type="catalytic activity">
    <reaction evidence="1">
        <text>3-deoxy-alpha-D-manno-2-octulosonate-8-phosphate + H2O = 3-deoxy-alpha-D-manno-oct-2-ulosonate + phosphate</text>
        <dbReference type="Rhea" id="RHEA:11500"/>
        <dbReference type="ChEBI" id="CHEBI:15377"/>
        <dbReference type="ChEBI" id="CHEBI:43474"/>
        <dbReference type="ChEBI" id="CHEBI:85985"/>
        <dbReference type="ChEBI" id="CHEBI:85986"/>
        <dbReference type="EC" id="3.1.3.45"/>
    </reaction>
</comment>
<keyword evidence="10" id="KW-0448">Lipopolysaccharide biosynthesis</keyword>
<dbReference type="NCBIfam" id="TIGR01662">
    <property type="entry name" value="HAD-SF-IIIA"/>
    <property type="match status" value="1"/>
</dbReference>
<evidence type="ECO:0000313" key="13">
    <source>
        <dbReference type="Proteomes" id="UP001165430"/>
    </source>
</evidence>
<dbReference type="Gene3D" id="3.40.50.1000">
    <property type="entry name" value="HAD superfamily/HAD-like"/>
    <property type="match status" value="1"/>
</dbReference>
<keyword evidence="13" id="KW-1185">Reference proteome</keyword>
<evidence type="ECO:0000256" key="2">
    <source>
        <dbReference type="ARBA" id="ARBA00001946"/>
    </source>
</evidence>
<evidence type="ECO:0000256" key="6">
    <source>
        <dbReference type="ARBA" id="ARBA00020092"/>
    </source>
</evidence>
<dbReference type="Proteomes" id="UP001165430">
    <property type="component" value="Unassembled WGS sequence"/>
</dbReference>
<dbReference type="EC" id="3.1.3.45" evidence="5"/>
<evidence type="ECO:0000256" key="4">
    <source>
        <dbReference type="ARBA" id="ARBA00011881"/>
    </source>
</evidence>
<evidence type="ECO:0000256" key="1">
    <source>
        <dbReference type="ARBA" id="ARBA00000898"/>
    </source>
</evidence>
<evidence type="ECO:0000256" key="9">
    <source>
        <dbReference type="ARBA" id="ARBA00022842"/>
    </source>
</evidence>
<dbReference type="InterPro" id="IPR006549">
    <property type="entry name" value="HAD-SF_hydro_IIIA"/>
</dbReference>
<comment type="subunit">
    <text evidence="4">Homotetramer.</text>
</comment>
<dbReference type="Pfam" id="PF08282">
    <property type="entry name" value="Hydrolase_3"/>
    <property type="match status" value="1"/>
</dbReference>
<evidence type="ECO:0000256" key="11">
    <source>
        <dbReference type="ARBA" id="ARBA00031051"/>
    </source>
</evidence>
<keyword evidence="7" id="KW-0479">Metal-binding</keyword>
<dbReference type="InterPro" id="IPR050793">
    <property type="entry name" value="CMP-NeuNAc_synthase"/>
</dbReference>
<dbReference type="RefSeq" id="WP_241414239.1">
    <property type="nucleotide sequence ID" value="NZ_JAKZGO010000020.1"/>
</dbReference>
<keyword evidence="9" id="KW-0460">Magnesium</keyword>
<gene>
    <name evidence="12" type="ORF">MM213_17745</name>
</gene>
<protein>
    <recommendedName>
        <fullName evidence="6">3-deoxy-D-manno-octulosonate 8-phosphate phosphatase KdsC</fullName>
        <ecNumber evidence="5">3.1.3.45</ecNumber>
    </recommendedName>
    <alternativeName>
        <fullName evidence="11">KDO 8-P phosphatase</fullName>
    </alternativeName>
</protein>
<dbReference type="SFLD" id="SFLDG01138">
    <property type="entry name" value="C1.6.2:_Deoxy-d-mannose-octulo"/>
    <property type="match status" value="1"/>
</dbReference>
<comment type="similarity">
    <text evidence="3">Belongs to the KdsC family.</text>
</comment>
<dbReference type="PIRSF" id="PIRSF006118">
    <property type="entry name" value="KDO8-P_Ptase"/>
    <property type="match status" value="1"/>
</dbReference>
<evidence type="ECO:0000256" key="10">
    <source>
        <dbReference type="ARBA" id="ARBA00022985"/>
    </source>
</evidence>
<dbReference type="NCBIfam" id="TIGR01670">
    <property type="entry name" value="KdsC-phosphatas"/>
    <property type="match status" value="1"/>
</dbReference>
<accession>A0ABS9VFY5</accession>
<evidence type="ECO:0000256" key="7">
    <source>
        <dbReference type="ARBA" id="ARBA00022723"/>
    </source>
</evidence>
<comment type="caution">
    <text evidence="12">The sequence shown here is derived from an EMBL/GenBank/DDBJ whole genome shotgun (WGS) entry which is preliminary data.</text>
</comment>
<dbReference type="SFLD" id="SFLDG01136">
    <property type="entry name" value="C1.6:_Phosphoserine_Phosphatas"/>
    <property type="match status" value="1"/>
</dbReference>
<proteinExistence type="inferred from homology"/>
<name>A0ABS9VFY5_9BACT</name>
<evidence type="ECO:0000256" key="5">
    <source>
        <dbReference type="ARBA" id="ARBA00013066"/>
    </source>
</evidence>
<reference evidence="12" key="1">
    <citation type="submission" date="2022-03" db="EMBL/GenBank/DDBJ databases">
        <title>De novo assembled genomes of Belliella spp. (Cyclobacteriaceae) strains.</title>
        <authorList>
            <person name="Szabo A."/>
            <person name="Korponai K."/>
            <person name="Felfoldi T."/>
        </authorList>
    </citation>
    <scope>NUCLEOTIDE SEQUENCE</scope>
    <source>
        <strain evidence="12">DSM 111903</strain>
    </source>
</reference>
<keyword evidence="8 12" id="KW-0378">Hydrolase</keyword>
<organism evidence="12 13">
    <name type="scientific">Belliella alkalica</name>
    <dbReference type="NCBI Taxonomy" id="1730871"/>
    <lineage>
        <taxon>Bacteria</taxon>
        <taxon>Pseudomonadati</taxon>
        <taxon>Bacteroidota</taxon>
        <taxon>Cytophagia</taxon>
        <taxon>Cytophagales</taxon>
        <taxon>Cyclobacteriaceae</taxon>
        <taxon>Belliella</taxon>
    </lineage>
</organism>
<dbReference type="InterPro" id="IPR010023">
    <property type="entry name" value="KdsC_fam"/>
</dbReference>
<dbReference type="InterPro" id="IPR023214">
    <property type="entry name" value="HAD_sf"/>
</dbReference>
<dbReference type="SFLD" id="SFLDS00003">
    <property type="entry name" value="Haloacid_Dehalogenase"/>
    <property type="match status" value="1"/>
</dbReference>
<dbReference type="PANTHER" id="PTHR21485">
    <property type="entry name" value="HAD SUPERFAMILY MEMBERS CMAS AND KDSC"/>
    <property type="match status" value="1"/>
</dbReference>
<dbReference type="InterPro" id="IPR036412">
    <property type="entry name" value="HAD-like_sf"/>
</dbReference>
<evidence type="ECO:0000256" key="3">
    <source>
        <dbReference type="ARBA" id="ARBA00005893"/>
    </source>
</evidence>
<dbReference type="GO" id="GO:0016787">
    <property type="term" value="F:hydrolase activity"/>
    <property type="evidence" value="ECO:0007669"/>
    <property type="project" value="UniProtKB-KW"/>
</dbReference>
<comment type="cofactor">
    <cofactor evidence="2">
        <name>Mg(2+)</name>
        <dbReference type="ChEBI" id="CHEBI:18420"/>
    </cofactor>
</comment>
<evidence type="ECO:0000313" key="12">
    <source>
        <dbReference type="EMBL" id="MCH7415349.1"/>
    </source>
</evidence>
<dbReference type="SUPFAM" id="SSF56784">
    <property type="entry name" value="HAD-like"/>
    <property type="match status" value="1"/>
</dbReference>
<dbReference type="PANTHER" id="PTHR21485:SF6">
    <property type="entry name" value="N-ACYLNEURAMINATE CYTIDYLYLTRANSFERASE-RELATED"/>
    <property type="match status" value="1"/>
</dbReference>
<dbReference type="EMBL" id="JAKZGO010000020">
    <property type="protein sequence ID" value="MCH7415349.1"/>
    <property type="molecule type" value="Genomic_DNA"/>
</dbReference>